<dbReference type="GO" id="GO:0005737">
    <property type="term" value="C:cytoplasm"/>
    <property type="evidence" value="ECO:0007669"/>
    <property type="project" value="TreeGrafter"/>
</dbReference>
<keyword evidence="7" id="KW-0119">Carbohydrate metabolism</keyword>
<accession>A0AAJ0GVP4</accession>
<dbReference type="PIRSF" id="PIRSF000904">
    <property type="entry name" value="FBPtase_SBPase"/>
    <property type="match status" value="1"/>
</dbReference>
<comment type="similarity">
    <text evidence="3">Belongs to the FBPase class 1 family.</text>
</comment>
<dbReference type="InterPro" id="IPR020548">
    <property type="entry name" value="Fructose_bisphosphatase_AS"/>
</dbReference>
<dbReference type="Gene3D" id="3.30.540.10">
    <property type="entry name" value="Fructose-1,6-Bisphosphatase, subunit A, domain 1"/>
    <property type="match status" value="1"/>
</dbReference>
<feature type="domain" description="Fructose-1-6-bisphosphatase class 1 C-terminal" evidence="9">
    <location>
        <begin position="195"/>
        <end position="321"/>
    </location>
</feature>
<dbReference type="EMBL" id="JAUDZG010000003">
    <property type="protein sequence ID" value="KAK3306929.1"/>
    <property type="molecule type" value="Genomic_DNA"/>
</dbReference>
<evidence type="ECO:0000259" key="9">
    <source>
        <dbReference type="Pfam" id="PF18913"/>
    </source>
</evidence>
<dbReference type="InterPro" id="IPR023079">
    <property type="entry name" value="SBPase"/>
</dbReference>
<dbReference type="InterPro" id="IPR000146">
    <property type="entry name" value="FBPase_class-1"/>
</dbReference>
<dbReference type="AlphaFoldDB" id="A0AAJ0GVP4"/>
<organism evidence="10 11">
    <name type="scientific">Chaetomium strumarium</name>
    <dbReference type="NCBI Taxonomy" id="1170767"/>
    <lineage>
        <taxon>Eukaryota</taxon>
        <taxon>Fungi</taxon>
        <taxon>Dikarya</taxon>
        <taxon>Ascomycota</taxon>
        <taxon>Pezizomycotina</taxon>
        <taxon>Sordariomycetes</taxon>
        <taxon>Sordariomycetidae</taxon>
        <taxon>Sordariales</taxon>
        <taxon>Chaetomiaceae</taxon>
        <taxon>Chaetomium</taxon>
    </lineage>
</organism>
<comment type="cofactor">
    <cofactor evidence="1">
        <name>Mg(2+)</name>
        <dbReference type="ChEBI" id="CHEBI:18420"/>
    </cofactor>
</comment>
<dbReference type="GO" id="GO:0006002">
    <property type="term" value="P:fructose 6-phosphate metabolic process"/>
    <property type="evidence" value="ECO:0007669"/>
    <property type="project" value="TreeGrafter"/>
</dbReference>
<dbReference type="PANTHER" id="PTHR11556">
    <property type="entry name" value="FRUCTOSE-1,6-BISPHOSPHATASE-RELATED"/>
    <property type="match status" value="1"/>
</dbReference>
<dbReference type="PROSITE" id="PS00124">
    <property type="entry name" value="FBPASE"/>
    <property type="match status" value="1"/>
</dbReference>
<protein>
    <submittedName>
        <fullName evidence="10">Sedoheptulose-1,7-bisphosphatase</fullName>
    </submittedName>
</protein>
<name>A0AAJ0GVP4_9PEZI</name>
<evidence type="ECO:0000313" key="11">
    <source>
        <dbReference type="Proteomes" id="UP001273166"/>
    </source>
</evidence>
<dbReference type="CDD" id="cd00354">
    <property type="entry name" value="FBPase"/>
    <property type="match status" value="1"/>
</dbReference>
<dbReference type="GO" id="GO:0042132">
    <property type="term" value="F:fructose 1,6-bisphosphate 1-phosphatase activity"/>
    <property type="evidence" value="ECO:0007669"/>
    <property type="project" value="TreeGrafter"/>
</dbReference>
<dbReference type="Gene3D" id="3.40.190.80">
    <property type="match status" value="1"/>
</dbReference>
<comment type="caution">
    <text evidence="10">The sequence shown here is derived from an EMBL/GenBank/DDBJ whole genome shotgun (WGS) entry which is preliminary data.</text>
</comment>
<dbReference type="GeneID" id="87887880"/>
<evidence type="ECO:0000259" key="8">
    <source>
        <dbReference type="Pfam" id="PF00316"/>
    </source>
</evidence>
<reference evidence="10" key="2">
    <citation type="submission" date="2023-06" db="EMBL/GenBank/DDBJ databases">
        <authorList>
            <consortium name="Lawrence Berkeley National Laboratory"/>
            <person name="Mondo S.J."/>
            <person name="Hensen N."/>
            <person name="Bonometti L."/>
            <person name="Westerberg I."/>
            <person name="Brannstrom I.O."/>
            <person name="Guillou S."/>
            <person name="Cros-Aarteil S."/>
            <person name="Calhoun S."/>
            <person name="Haridas S."/>
            <person name="Kuo A."/>
            <person name="Pangilinan J."/>
            <person name="Riley R."/>
            <person name="Labutti K."/>
            <person name="Andreopoulos B."/>
            <person name="Lipzen A."/>
            <person name="Chen C."/>
            <person name="Yanf M."/>
            <person name="Daum C."/>
            <person name="Ng V."/>
            <person name="Clum A."/>
            <person name="Steindorff A."/>
            <person name="Ohm R."/>
            <person name="Martin F."/>
            <person name="Silar P."/>
            <person name="Natvig D."/>
            <person name="Lalanne C."/>
            <person name="Gautier V."/>
            <person name="Ament-Velasquez S.L."/>
            <person name="Kruys A."/>
            <person name="Hutchinson M.I."/>
            <person name="Powell A.J."/>
            <person name="Barry K."/>
            <person name="Miller A.N."/>
            <person name="Grigoriev I.V."/>
            <person name="Debuchy R."/>
            <person name="Gladieux P."/>
            <person name="Thoren M.H."/>
            <person name="Johannesson H."/>
        </authorList>
    </citation>
    <scope>NUCLEOTIDE SEQUENCE</scope>
    <source>
        <strain evidence="10">CBS 333.67</strain>
    </source>
</reference>
<dbReference type="Pfam" id="PF18913">
    <property type="entry name" value="FBPase_C"/>
    <property type="match status" value="1"/>
</dbReference>
<dbReference type="SUPFAM" id="SSF56655">
    <property type="entry name" value="Carbohydrate phosphatase"/>
    <property type="match status" value="1"/>
</dbReference>
<dbReference type="Proteomes" id="UP001273166">
    <property type="component" value="Unassembled WGS sequence"/>
</dbReference>
<dbReference type="GO" id="GO:0006094">
    <property type="term" value="P:gluconeogenesis"/>
    <property type="evidence" value="ECO:0007669"/>
    <property type="project" value="TreeGrafter"/>
</dbReference>
<dbReference type="GO" id="GO:0030388">
    <property type="term" value="P:fructose 1,6-bisphosphate metabolic process"/>
    <property type="evidence" value="ECO:0007669"/>
    <property type="project" value="TreeGrafter"/>
</dbReference>
<proteinExistence type="inferred from homology"/>
<evidence type="ECO:0000256" key="2">
    <source>
        <dbReference type="ARBA" id="ARBA00005215"/>
    </source>
</evidence>
<gene>
    <name evidence="10" type="ORF">B0T15DRAFT_528604</name>
</gene>
<feature type="domain" description="Fructose-1-6-bisphosphatase class I N-terminal" evidence="8">
    <location>
        <begin position="37"/>
        <end position="161"/>
    </location>
</feature>
<reference evidence="10" key="1">
    <citation type="journal article" date="2023" name="Mol. Phylogenet. Evol.">
        <title>Genome-scale phylogeny and comparative genomics of the fungal order Sordariales.</title>
        <authorList>
            <person name="Hensen N."/>
            <person name="Bonometti L."/>
            <person name="Westerberg I."/>
            <person name="Brannstrom I.O."/>
            <person name="Guillou S."/>
            <person name="Cros-Aarteil S."/>
            <person name="Calhoun S."/>
            <person name="Haridas S."/>
            <person name="Kuo A."/>
            <person name="Mondo S."/>
            <person name="Pangilinan J."/>
            <person name="Riley R."/>
            <person name="LaButti K."/>
            <person name="Andreopoulos B."/>
            <person name="Lipzen A."/>
            <person name="Chen C."/>
            <person name="Yan M."/>
            <person name="Daum C."/>
            <person name="Ng V."/>
            <person name="Clum A."/>
            <person name="Steindorff A."/>
            <person name="Ohm R.A."/>
            <person name="Martin F."/>
            <person name="Silar P."/>
            <person name="Natvig D.O."/>
            <person name="Lalanne C."/>
            <person name="Gautier V."/>
            <person name="Ament-Velasquez S.L."/>
            <person name="Kruys A."/>
            <person name="Hutchinson M.I."/>
            <person name="Powell A.J."/>
            <person name="Barry K."/>
            <person name="Miller A.N."/>
            <person name="Grigoriev I.V."/>
            <person name="Debuchy R."/>
            <person name="Gladieux P."/>
            <person name="Hiltunen Thoren M."/>
            <person name="Johannesson H."/>
        </authorList>
    </citation>
    <scope>NUCLEOTIDE SEQUENCE</scope>
    <source>
        <strain evidence="10">CBS 333.67</strain>
    </source>
</reference>
<comment type="pathway">
    <text evidence="2">Carbohydrate biosynthesis; Calvin cycle.</text>
</comment>
<dbReference type="InterPro" id="IPR033391">
    <property type="entry name" value="FBPase_N"/>
</dbReference>
<dbReference type="PRINTS" id="PR01958">
    <property type="entry name" value="S17BPHPHTASE"/>
</dbReference>
<evidence type="ECO:0000256" key="1">
    <source>
        <dbReference type="ARBA" id="ARBA00001946"/>
    </source>
</evidence>
<evidence type="ECO:0000256" key="7">
    <source>
        <dbReference type="ARBA" id="ARBA00023277"/>
    </source>
</evidence>
<evidence type="ECO:0000256" key="3">
    <source>
        <dbReference type="ARBA" id="ARBA00010941"/>
    </source>
</evidence>
<sequence length="329" mass="34956">MSDSLRSALQSAVPEDGTRDSLISSVIPLLLGGIAEVSKALRESHHVSAVGTANSFGDNQLNVDVRAEELLRKVISRCPFIATTSSEEDPVQRPVNPKTGHYCVAFDPLDGSSIISANWTVGTIVSIWDGPSALGQDPAHKQVGAILGVYGPRATAIVAVRIPGSGRSCCFEAALDDKGWMAKWRVTHPNLTLSPSTSYFSPANLRAASQDSRYMSLVTGYISRQYTLRYAGGLVPDVVHMLIQGQGVYLSPVDRNQDSSKAKLRRLYELCPLALVVECAGGRAVDPSTGQRILERAVESCDEKGGVVLGSASEVQEAVAVLTGSSGKC</sequence>
<keyword evidence="6" id="KW-0460">Magnesium</keyword>
<dbReference type="GO" id="GO:0046872">
    <property type="term" value="F:metal ion binding"/>
    <property type="evidence" value="ECO:0007669"/>
    <property type="project" value="UniProtKB-KW"/>
</dbReference>
<dbReference type="GO" id="GO:0006000">
    <property type="term" value="P:fructose metabolic process"/>
    <property type="evidence" value="ECO:0007669"/>
    <property type="project" value="TreeGrafter"/>
</dbReference>
<dbReference type="InterPro" id="IPR044015">
    <property type="entry name" value="FBPase_C_dom"/>
</dbReference>
<dbReference type="GO" id="GO:0005986">
    <property type="term" value="P:sucrose biosynthetic process"/>
    <property type="evidence" value="ECO:0007669"/>
    <property type="project" value="TreeGrafter"/>
</dbReference>
<evidence type="ECO:0000256" key="4">
    <source>
        <dbReference type="ARBA" id="ARBA00022723"/>
    </source>
</evidence>
<keyword evidence="11" id="KW-1185">Reference proteome</keyword>
<evidence type="ECO:0000313" key="10">
    <source>
        <dbReference type="EMBL" id="KAK3306929.1"/>
    </source>
</evidence>
<dbReference type="Pfam" id="PF00316">
    <property type="entry name" value="FBPase"/>
    <property type="match status" value="1"/>
</dbReference>
<evidence type="ECO:0000256" key="6">
    <source>
        <dbReference type="ARBA" id="ARBA00022842"/>
    </source>
</evidence>
<keyword evidence="5" id="KW-0378">Hydrolase</keyword>
<dbReference type="PANTHER" id="PTHR11556:SF35">
    <property type="entry name" value="SEDOHEPTULOSE-1,7-BISPHOSPHATASE, CHLOROPLASTIC"/>
    <property type="match status" value="1"/>
</dbReference>
<evidence type="ECO:0000256" key="5">
    <source>
        <dbReference type="ARBA" id="ARBA00022801"/>
    </source>
</evidence>
<keyword evidence="4" id="KW-0479">Metal-binding</keyword>
<dbReference type="RefSeq" id="XP_062722709.1">
    <property type="nucleotide sequence ID" value="XM_062869051.1"/>
</dbReference>